<proteinExistence type="predicted"/>
<sequence length="263" mass="29774">MNNNEKLNSLIEESKLYMFSNNNYTVSHGTYSRASIPMQGWIAECEDFIMSEYGENSVPWKVYSRFNQEALDGNYQDTFDKEKNIIISALTACLRISPKKLIETNYSTNAKSTEKNMNQVFVVHGHNEEVKVKVARFIEKLGFEPIILHEQASSGNTIIEKIEEYSDVGFGVVLYTACDVGAKNSSTPDLKLRARQNVIFEHGYLIGKLTRNNVCALVQGDIELPNDISGVVYTPIDTNEAWHLQLAKELKKAGYNVDMNRLI</sequence>
<evidence type="ECO:0000313" key="3">
    <source>
        <dbReference type="Proteomes" id="UP000448038"/>
    </source>
</evidence>
<evidence type="ECO:0000259" key="1">
    <source>
        <dbReference type="Pfam" id="PF10137"/>
    </source>
</evidence>
<dbReference type="InterPro" id="IPR019302">
    <property type="entry name" value="CAP12/PCTIR_TIR_dom"/>
</dbReference>
<dbReference type="RefSeq" id="WP_155655330.1">
    <property type="nucleotide sequence ID" value="NZ_WOBN01000008.1"/>
</dbReference>
<protein>
    <submittedName>
        <fullName evidence="2">Nucleotide-binding protein</fullName>
    </submittedName>
</protein>
<accession>A0A844NZ22</accession>
<name>A0A844NZ22_ALIFS</name>
<dbReference type="GO" id="GO:0050135">
    <property type="term" value="F:NADP+ nucleosidase activity"/>
    <property type="evidence" value="ECO:0007669"/>
    <property type="project" value="InterPro"/>
</dbReference>
<dbReference type="Pfam" id="PF10137">
    <property type="entry name" value="CAP12-PCTIR_TIR"/>
    <property type="match status" value="1"/>
</dbReference>
<gene>
    <name evidence="2" type="ORF">GNP88_03635</name>
</gene>
<dbReference type="Proteomes" id="UP000448038">
    <property type="component" value="Unassembled WGS sequence"/>
</dbReference>
<dbReference type="AlphaFoldDB" id="A0A844NZ22"/>
<feature type="domain" description="CD-NTase-associated protein 12/Pycsar effector protein TIR" evidence="1">
    <location>
        <begin position="119"/>
        <end position="237"/>
    </location>
</feature>
<evidence type="ECO:0000313" key="2">
    <source>
        <dbReference type="EMBL" id="MUK48277.1"/>
    </source>
</evidence>
<dbReference type="EMBL" id="WOBN01000008">
    <property type="protein sequence ID" value="MUK48277.1"/>
    <property type="molecule type" value="Genomic_DNA"/>
</dbReference>
<reference evidence="2 3" key="1">
    <citation type="submission" date="2019-11" db="EMBL/GenBank/DDBJ databases">
        <title>Using colonization assays and comparative genomics to discover symbiosis behaviors and factors in Vibrio fischeri.</title>
        <authorList>
            <person name="Bongrand C."/>
            <person name="Moriano-Gutierrez S."/>
            <person name="Arevalo P."/>
            <person name="Mcfall-Ngai M."/>
            <person name="Visick K."/>
            <person name="Polz M.F."/>
            <person name="Ruby E.G."/>
        </authorList>
    </citation>
    <scope>NUCLEOTIDE SEQUENCE [LARGE SCALE GENOMIC DNA]</scope>
    <source>
        <strain evidence="3">emors.4.1</strain>
    </source>
</reference>
<comment type="caution">
    <text evidence="2">The sequence shown here is derived from an EMBL/GenBank/DDBJ whole genome shotgun (WGS) entry which is preliminary data.</text>
</comment>
<organism evidence="2 3">
    <name type="scientific">Aliivibrio fischeri</name>
    <name type="common">Vibrio fischeri</name>
    <dbReference type="NCBI Taxonomy" id="668"/>
    <lineage>
        <taxon>Bacteria</taxon>
        <taxon>Pseudomonadati</taxon>
        <taxon>Pseudomonadota</taxon>
        <taxon>Gammaproteobacteria</taxon>
        <taxon>Vibrionales</taxon>
        <taxon>Vibrionaceae</taxon>
        <taxon>Aliivibrio</taxon>
    </lineage>
</organism>